<evidence type="ECO:0000256" key="1">
    <source>
        <dbReference type="ARBA" id="ARBA00001971"/>
    </source>
</evidence>
<dbReference type="Gene3D" id="1.10.630.10">
    <property type="entry name" value="Cytochrome P450"/>
    <property type="match status" value="1"/>
</dbReference>
<dbReference type="GO" id="GO:0005506">
    <property type="term" value="F:iron ion binding"/>
    <property type="evidence" value="ECO:0007669"/>
    <property type="project" value="InterPro"/>
</dbReference>
<dbReference type="InterPro" id="IPR050529">
    <property type="entry name" value="CYP450_sterol_14alpha_dmase"/>
</dbReference>
<dbReference type="InterPro" id="IPR002403">
    <property type="entry name" value="Cyt_P450_E_grp-IV"/>
</dbReference>
<sequence>MQIRLGQLHFTAVTNPEQIQTLFRSSKQLSSKPGTIFILKGLLLSPASALVHYVADNSGMAATPRKGSNIAPVDRIHFHQASAVQKFLSGKHLIYLAERYLATLDRNLDAMFDPLLPADGEWAEFPDLFKFLQTHISRAAIETVMGTKILELNPTLVDDFWDFEAKAPKFLRCVPGWLLPTANRARTRLLNTVKDWHSLANQHFDCRKTGPEDPEWEPYFGSKLIRRRQEYSLDTSWMNADARASEDMGLIFALNSNVVPSTFWFMFEAIKDVSLCRRMLDEVQACTSSETGHIDVIKLGTQPLLQSVYAETLRLRVAPGIVRVPEMDDWNLDGYRVKKGHTLIAFSRPAALNEEAWTLAGRKPTRPLEEFQAERFLVEKKTSPHESDGNTRNKAGQARKELELEFSLNGLAGCWLPYGDGQ</sequence>
<dbReference type="PRINTS" id="PR00465">
    <property type="entry name" value="EP450IV"/>
</dbReference>
<dbReference type="STRING" id="100816.A0A175W1M9"/>
<keyword evidence="3" id="KW-0349">Heme</keyword>
<dbReference type="GO" id="GO:0020037">
    <property type="term" value="F:heme binding"/>
    <property type="evidence" value="ECO:0007669"/>
    <property type="project" value="InterPro"/>
</dbReference>
<dbReference type="InterPro" id="IPR001128">
    <property type="entry name" value="Cyt_P450"/>
</dbReference>
<dbReference type="PANTHER" id="PTHR24304:SF2">
    <property type="entry name" value="24-HYDROXYCHOLESTEROL 7-ALPHA-HYDROXYLASE"/>
    <property type="match status" value="1"/>
</dbReference>
<dbReference type="VEuPathDB" id="FungiDB:MMYC01_207405"/>
<dbReference type="Pfam" id="PF00067">
    <property type="entry name" value="p450"/>
    <property type="match status" value="1"/>
</dbReference>
<comment type="similarity">
    <text evidence="2">Belongs to the cytochrome P450 family.</text>
</comment>
<dbReference type="OrthoDB" id="3366823at2759"/>
<keyword evidence="6" id="KW-0560">Oxidoreductase</keyword>
<evidence type="ECO:0000256" key="5">
    <source>
        <dbReference type="ARBA" id="ARBA00023004"/>
    </source>
</evidence>
<gene>
    <name evidence="7" type="ORF">MMYC01_207405</name>
</gene>
<proteinExistence type="inferred from homology"/>
<dbReference type="InterPro" id="IPR036396">
    <property type="entry name" value="Cyt_P450_sf"/>
</dbReference>
<dbReference type="EMBL" id="LCTW02000156">
    <property type="protein sequence ID" value="KXX77543.1"/>
    <property type="molecule type" value="Genomic_DNA"/>
</dbReference>
<dbReference type="SUPFAM" id="SSF48264">
    <property type="entry name" value="Cytochrome P450"/>
    <property type="match status" value="1"/>
</dbReference>
<dbReference type="AlphaFoldDB" id="A0A175W1M9"/>
<evidence type="ECO:0000256" key="3">
    <source>
        <dbReference type="ARBA" id="ARBA00022617"/>
    </source>
</evidence>
<keyword evidence="4" id="KW-0479">Metal-binding</keyword>
<feature type="non-terminal residue" evidence="7">
    <location>
        <position position="422"/>
    </location>
</feature>
<evidence type="ECO:0000256" key="6">
    <source>
        <dbReference type="ARBA" id="ARBA00023033"/>
    </source>
</evidence>
<reference evidence="7 8" key="1">
    <citation type="journal article" date="2016" name="Genome Announc.">
        <title>Genome Sequence of Madurella mycetomatis mm55, Isolated from a Human Mycetoma Case in Sudan.</title>
        <authorList>
            <person name="Smit S."/>
            <person name="Derks M.F."/>
            <person name="Bervoets S."/>
            <person name="Fahal A."/>
            <person name="van Leeuwen W."/>
            <person name="van Belkum A."/>
            <person name="van de Sande W.W."/>
        </authorList>
    </citation>
    <scope>NUCLEOTIDE SEQUENCE [LARGE SCALE GENOMIC DNA]</scope>
    <source>
        <strain evidence="8">mm55</strain>
    </source>
</reference>
<keyword evidence="5" id="KW-0408">Iron</keyword>
<name>A0A175W1M9_9PEZI</name>
<dbReference type="PANTHER" id="PTHR24304">
    <property type="entry name" value="CYTOCHROME P450 FAMILY 7"/>
    <property type="match status" value="1"/>
</dbReference>
<accession>A0A175W1M9</accession>
<protein>
    <submittedName>
        <fullName evidence="7">Cholesterol 7-alpha-monooxygenase</fullName>
    </submittedName>
</protein>
<dbReference type="GO" id="GO:0016705">
    <property type="term" value="F:oxidoreductase activity, acting on paired donors, with incorporation or reduction of molecular oxygen"/>
    <property type="evidence" value="ECO:0007669"/>
    <property type="project" value="InterPro"/>
</dbReference>
<organism evidence="7 8">
    <name type="scientific">Madurella mycetomatis</name>
    <dbReference type="NCBI Taxonomy" id="100816"/>
    <lineage>
        <taxon>Eukaryota</taxon>
        <taxon>Fungi</taxon>
        <taxon>Dikarya</taxon>
        <taxon>Ascomycota</taxon>
        <taxon>Pezizomycotina</taxon>
        <taxon>Sordariomycetes</taxon>
        <taxon>Sordariomycetidae</taxon>
        <taxon>Sordariales</taxon>
        <taxon>Sordariales incertae sedis</taxon>
        <taxon>Madurella</taxon>
    </lineage>
</organism>
<dbReference type="Proteomes" id="UP000078237">
    <property type="component" value="Unassembled WGS sequence"/>
</dbReference>
<keyword evidence="6" id="KW-0503">Monooxygenase</keyword>
<evidence type="ECO:0000256" key="4">
    <source>
        <dbReference type="ARBA" id="ARBA00022723"/>
    </source>
</evidence>
<evidence type="ECO:0000313" key="8">
    <source>
        <dbReference type="Proteomes" id="UP000078237"/>
    </source>
</evidence>
<keyword evidence="8" id="KW-1185">Reference proteome</keyword>
<comment type="caution">
    <text evidence="7">The sequence shown here is derived from an EMBL/GenBank/DDBJ whole genome shotgun (WGS) entry which is preliminary data.</text>
</comment>
<evidence type="ECO:0000313" key="7">
    <source>
        <dbReference type="EMBL" id="KXX77543.1"/>
    </source>
</evidence>
<dbReference type="GO" id="GO:0008395">
    <property type="term" value="F:steroid hydroxylase activity"/>
    <property type="evidence" value="ECO:0007669"/>
    <property type="project" value="TreeGrafter"/>
</dbReference>
<comment type="cofactor">
    <cofactor evidence="1">
        <name>heme</name>
        <dbReference type="ChEBI" id="CHEBI:30413"/>
    </cofactor>
</comment>
<evidence type="ECO:0000256" key="2">
    <source>
        <dbReference type="ARBA" id="ARBA00010617"/>
    </source>
</evidence>